<evidence type="ECO:0000256" key="1">
    <source>
        <dbReference type="SAM" id="Coils"/>
    </source>
</evidence>
<evidence type="ECO:0000313" key="3">
    <source>
        <dbReference type="EMBL" id="KAE9394208.1"/>
    </source>
</evidence>
<feature type="region of interest" description="Disordered" evidence="2">
    <location>
        <begin position="940"/>
        <end position="980"/>
    </location>
</feature>
<proteinExistence type="predicted"/>
<feature type="compositionally biased region" description="Low complexity" evidence="2">
    <location>
        <begin position="503"/>
        <end position="514"/>
    </location>
</feature>
<feature type="non-terminal residue" evidence="3">
    <location>
        <position position="1364"/>
    </location>
</feature>
<feature type="region of interest" description="Disordered" evidence="2">
    <location>
        <begin position="558"/>
        <end position="578"/>
    </location>
</feature>
<dbReference type="Proteomes" id="UP000799118">
    <property type="component" value="Unassembled WGS sequence"/>
</dbReference>
<dbReference type="EMBL" id="ML769555">
    <property type="protein sequence ID" value="KAE9394208.1"/>
    <property type="molecule type" value="Genomic_DNA"/>
</dbReference>
<evidence type="ECO:0000313" key="4">
    <source>
        <dbReference type="Proteomes" id="UP000799118"/>
    </source>
</evidence>
<protein>
    <submittedName>
        <fullName evidence="3">Uncharacterized protein</fullName>
    </submittedName>
</protein>
<dbReference type="PANTHER" id="PTHR31912">
    <property type="entry name" value="IP13529P"/>
    <property type="match status" value="1"/>
</dbReference>
<reference evidence="3" key="1">
    <citation type="journal article" date="2019" name="Environ. Microbiol.">
        <title>Fungal ecological strategies reflected in gene transcription - a case study of two litter decomposers.</title>
        <authorList>
            <person name="Barbi F."/>
            <person name="Kohler A."/>
            <person name="Barry K."/>
            <person name="Baskaran P."/>
            <person name="Daum C."/>
            <person name="Fauchery L."/>
            <person name="Ihrmark K."/>
            <person name="Kuo A."/>
            <person name="LaButti K."/>
            <person name="Lipzen A."/>
            <person name="Morin E."/>
            <person name="Grigoriev I.V."/>
            <person name="Henrissat B."/>
            <person name="Lindahl B."/>
            <person name="Martin F."/>
        </authorList>
    </citation>
    <scope>NUCLEOTIDE SEQUENCE</scope>
    <source>
        <strain evidence="3">JB14</strain>
    </source>
</reference>
<name>A0A6A4H969_9AGAR</name>
<accession>A0A6A4H969</accession>
<feature type="compositionally biased region" description="Basic residues" evidence="2">
    <location>
        <begin position="1"/>
        <end position="11"/>
    </location>
</feature>
<feature type="region of interest" description="Disordered" evidence="2">
    <location>
        <begin position="390"/>
        <end position="416"/>
    </location>
</feature>
<feature type="coiled-coil region" evidence="1">
    <location>
        <begin position="200"/>
        <end position="280"/>
    </location>
</feature>
<feature type="compositionally biased region" description="Polar residues" evidence="2">
    <location>
        <begin position="396"/>
        <end position="409"/>
    </location>
</feature>
<feature type="region of interest" description="Disordered" evidence="2">
    <location>
        <begin position="1"/>
        <end position="61"/>
    </location>
</feature>
<evidence type="ECO:0000256" key="2">
    <source>
        <dbReference type="SAM" id="MobiDB-lite"/>
    </source>
</evidence>
<sequence length="1364" mass="153853">MNHKKLNKIFKRNYQASSGAMSDDSDAYEPSQVIQTIKKRRHDASSPLHPQSSPLPPRPSALAAREANEELANTHYLDDDVGSQKALEELFIARGLDQALLLPENTDYKDGASDIDQQEYYPESQKPELYGSSPPSSPVKQSQYHIYRINVEPHNVYLEEDEEGVSDFCPHSHEACPCAAWLFQQRQQLNECLRHEWRENEEVKAKNFQLKIRLERTQETLRNTLNLLNSSDAKELERLKGIEAAQKGTEEALKAARQEVEEAHAARKAAEQRIELANSVHRDIIRSSLSVEELWLISEVYANSAIVPWKQPIQIFVQGAFKTQKLSKMNTFISASYCSLKDQRHQPQNNGSAVTAPTRILPLQDDERLHAIGIGELMTIQIRTKIHGGTRADKTPSFNGASTHFTSRTGIFPSKHPERWKPHPTELGKFQCIPCLGVGAANNASLRKNITRHESSARHSDAVQDWLHSQTAQSCGESSSQTHANVHDILGSILSSAKSQTTAESSSHGESSASPLTADIDMDAFNEAWEQEGPAEPEHRLPPAFITTLEEYLAYDDDANRDSDDDEEEHSDNEEPEAYLDKIYPNLFAHRQEKTCVLDILRHIPRCAFSRKQNLAIHWAMVALGVPNLPSDRTMDDIDRELQKICGIQTHKYNGKLGHIYYVNDLAGIIAQEMSNKNVRPHLHFIPEETDGNLAEAYQAESWLKEKDPDLLTPVHSAGGQDFFTLEPVLLTDGKTVCMPSRWFKRHGSVLAKAWPMEVVDLEGDGVGWAVQTHREIEIAESDLLLCFQQLKESYQRFNLLNPSQIIANESSPDMYDSWTKTDPSVGNRWRHKSRGKRVVAFPIWLYCDDTSGNVSKKWNKHNSFLFTAAGLPRHLGSQETNVHFLCTSNTAPPLEMLDGIVEQLAKSQSEGIWAWDSQLNDLVLVIPSVLAMLGDNPMQRKAEDDDEADANGNDGNNSDASVASASSQKGKGRRKAAAESMKDMITRITDFMKRGVHGQEKRHARCSVHSLWKHHGLEEIPTKLFLLTVSRLLPQRRESQKNEKEREMIKLKLSFPKYTTSPVWRIRDLNPHQDTPVEVLHVILLGAVKYFWRDSVNRTKNKKDQPILIARLSSFNTWGLGLSPLDGKTLVNYAGSLTGRDFRAIAQAAPFVLEGLITDDQLEVWKALSALVTLVWQPQIHDIDEYITELEKTIDYFLDCTCRLTPRWFNKPKFHVLLHLPSHIRRFGPAMLFATESFESYNAIIRARSVHSNRHAPSKDIAHSMARSNRVRHLLNGGAFWTKAAVDTDSTPASNPSHSKRDISIYEHLSEDPLQFTESIFWRSASKEALDLLKILNFDAKLLGRGNDTEADDGGLTYGGPSM</sequence>
<keyword evidence="1" id="KW-0175">Coiled coil</keyword>
<organism evidence="3 4">
    <name type="scientific">Gymnopus androsaceus JB14</name>
    <dbReference type="NCBI Taxonomy" id="1447944"/>
    <lineage>
        <taxon>Eukaryota</taxon>
        <taxon>Fungi</taxon>
        <taxon>Dikarya</taxon>
        <taxon>Basidiomycota</taxon>
        <taxon>Agaricomycotina</taxon>
        <taxon>Agaricomycetes</taxon>
        <taxon>Agaricomycetidae</taxon>
        <taxon>Agaricales</taxon>
        <taxon>Marasmiineae</taxon>
        <taxon>Omphalotaceae</taxon>
        <taxon>Gymnopus</taxon>
    </lineage>
</organism>
<dbReference type="PANTHER" id="PTHR31912:SF34">
    <property type="entry name" value="NOTOCHORD-RELATED PROTEIN"/>
    <property type="match status" value="1"/>
</dbReference>
<gene>
    <name evidence="3" type="ORF">BT96DRAFT_978633</name>
</gene>
<dbReference type="OrthoDB" id="2246127at2759"/>
<feature type="region of interest" description="Disordered" evidence="2">
    <location>
        <begin position="122"/>
        <end position="141"/>
    </location>
</feature>
<feature type="region of interest" description="Disordered" evidence="2">
    <location>
        <begin position="497"/>
        <end position="516"/>
    </location>
</feature>
<keyword evidence="4" id="KW-1185">Reference proteome</keyword>
<feature type="compositionally biased region" description="Low complexity" evidence="2">
    <location>
        <begin position="951"/>
        <end position="968"/>
    </location>
</feature>